<evidence type="ECO:0000313" key="3">
    <source>
        <dbReference type="Proteomes" id="UP000440041"/>
    </source>
</evidence>
<feature type="domain" description="PPM-type phosphatase" evidence="1">
    <location>
        <begin position="7"/>
        <end position="250"/>
    </location>
</feature>
<dbReference type="InterPro" id="IPR015655">
    <property type="entry name" value="PP2C"/>
</dbReference>
<reference evidence="2 3" key="1">
    <citation type="submission" date="2019-09" db="EMBL/GenBank/DDBJ databases">
        <title>Characterization of the phylogenetic diversity of two novel species belonging to the genus Bifidobacterium: Bifidobacterium cebidarum sp. nov. and Bifidobacterium leontopitheci sp. nov.</title>
        <authorList>
            <person name="Lugli G.A."/>
            <person name="Duranti S."/>
            <person name="Milani C."/>
            <person name="Turroni F."/>
            <person name="Ventura M."/>
        </authorList>
    </citation>
    <scope>NUCLEOTIDE SEQUENCE [LARGE SCALE GENOMIC DNA]</scope>
    <source>
        <strain evidence="2 3">DSM 100238</strain>
    </source>
</reference>
<dbReference type="PROSITE" id="PS51746">
    <property type="entry name" value="PPM_2"/>
    <property type="match status" value="1"/>
</dbReference>
<dbReference type="SMART" id="SM00331">
    <property type="entry name" value="PP2C_SIG"/>
    <property type="match status" value="1"/>
</dbReference>
<protein>
    <submittedName>
        <fullName evidence="2">Protein phosphatase</fullName>
    </submittedName>
</protein>
<evidence type="ECO:0000259" key="1">
    <source>
        <dbReference type="PROSITE" id="PS51746"/>
    </source>
</evidence>
<proteinExistence type="predicted"/>
<dbReference type="PANTHER" id="PTHR47992">
    <property type="entry name" value="PROTEIN PHOSPHATASE"/>
    <property type="match status" value="1"/>
</dbReference>
<sequence length="289" mass="30856">MSLLSINVGLDTNIGRRRKTNQDNLYARNGVYVVCDGMGGGTGGETASADAVWRLTQLAERPHRGLNDISATLQQAQDDVLQLGERLGGIAGTTVTGVILPTRVENNGTCPEARCYIVNIGDSRTYHMDADTDGVWQADSLVCITRDHSKRQAAIDTGSMLPEEASQRIPRNVITQCIGAPDGIRPDWYAAPAYGRFIICSDGLHAQISSDTLATIAASHADPQLAADQLIDAALQAGGNDNITVVVVDIHAADTPGAAWRAGRICDDEDIDDTLDGTLHTLRYMSSVQ</sequence>
<dbReference type="Proteomes" id="UP000440041">
    <property type="component" value="Unassembled WGS sequence"/>
</dbReference>
<dbReference type="SMART" id="SM00332">
    <property type="entry name" value="PP2Cc"/>
    <property type="match status" value="1"/>
</dbReference>
<evidence type="ECO:0000313" key="2">
    <source>
        <dbReference type="EMBL" id="KAB8293673.1"/>
    </source>
</evidence>
<organism evidence="2 3">
    <name type="scientific">Bifidobacterium apri</name>
    <dbReference type="NCBI Taxonomy" id="1769423"/>
    <lineage>
        <taxon>Bacteria</taxon>
        <taxon>Bacillati</taxon>
        <taxon>Actinomycetota</taxon>
        <taxon>Actinomycetes</taxon>
        <taxon>Bifidobacteriales</taxon>
        <taxon>Bifidobacteriaceae</taxon>
        <taxon>Bifidobacterium</taxon>
    </lineage>
</organism>
<dbReference type="InterPro" id="IPR036457">
    <property type="entry name" value="PPM-type-like_dom_sf"/>
</dbReference>
<dbReference type="EMBL" id="WBSO01000019">
    <property type="protein sequence ID" value="KAB8293673.1"/>
    <property type="molecule type" value="Genomic_DNA"/>
</dbReference>
<dbReference type="SUPFAM" id="SSF81606">
    <property type="entry name" value="PP2C-like"/>
    <property type="match status" value="1"/>
</dbReference>
<accession>A0A6A2VW92</accession>
<comment type="caution">
    <text evidence="2">The sequence shown here is derived from an EMBL/GenBank/DDBJ whole genome shotgun (WGS) entry which is preliminary data.</text>
</comment>
<keyword evidence="3" id="KW-1185">Reference proteome</keyword>
<dbReference type="AlphaFoldDB" id="A0A6A2VW92"/>
<dbReference type="OrthoDB" id="9801841at2"/>
<dbReference type="CDD" id="cd00143">
    <property type="entry name" value="PP2Cc"/>
    <property type="match status" value="1"/>
</dbReference>
<dbReference type="Gene3D" id="3.60.40.10">
    <property type="entry name" value="PPM-type phosphatase domain"/>
    <property type="match status" value="1"/>
</dbReference>
<name>A0A6A2VW92_9BIFI</name>
<dbReference type="RefSeq" id="WP_152356249.1">
    <property type="nucleotide sequence ID" value="NZ_JBHLXF010000005.1"/>
</dbReference>
<gene>
    <name evidence="2" type="ORF">DSM100238_1728</name>
</gene>
<dbReference type="GO" id="GO:0004722">
    <property type="term" value="F:protein serine/threonine phosphatase activity"/>
    <property type="evidence" value="ECO:0007669"/>
    <property type="project" value="InterPro"/>
</dbReference>
<dbReference type="InterPro" id="IPR001932">
    <property type="entry name" value="PPM-type_phosphatase-like_dom"/>
</dbReference>